<dbReference type="Proteomes" id="UP000641514">
    <property type="component" value="Unassembled WGS sequence"/>
</dbReference>
<keyword evidence="3" id="KW-1185">Reference proteome</keyword>
<evidence type="ECO:0000313" key="3">
    <source>
        <dbReference type="Proteomes" id="UP000641514"/>
    </source>
</evidence>
<keyword evidence="1" id="KW-1133">Transmembrane helix</keyword>
<reference evidence="2" key="2">
    <citation type="submission" date="2020-09" db="EMBL/GenBank/DDBJ databases">
        <authorList>
            <person name="Sun Q."/>
            <person name="Zhou Y."/>
        </authorList>
    </citation>
    <scope>NUCLEOTIDE SEQUENCE</scope>
    <source>
        <strain evidence="2">CGMCC 1.15478</strain>
    </source>
</reference>
<proteinExistence type="predicted"/>
<dbReference type="EMBL" id="BMJH01000004">
    <property type="protein sequence ID" value="GGC76557.1"/>
    <property type="molecule type" value="Genomic_DNA"/>
</dbReference>
<feature type="transmembrane region" description="Helical" evidence="1">
    <location>
        <begin position="34"/>
        <end position="55"/>
    </location>
</feature>
<keyword evidence="1" id="KW-0472">Membrane</keyword>
<reference evidence="2" key="1">
    <citation type="journal article" date="2014" name="Int. J. Syst. Evol. Microbiol.">
        <title>Complete genome sequence of Corynebacterium casei LMG S-19264T (=DSM 44701T), isolated from a smear-ripened cheese.</title>
        <authorList>
            <consortium name="US DOE Joint Genome Institute (JGI-PGF)"/>
            <person name="Walter F."/>
            <person name="Albersmeier A."/>
            <person name="Kalinowski J."/>
            <person name="Ruckert C."/>
        </authorList>
    </citation>
    <scope>NUCLEOTIDE SEQUENCE</scope>
    <source>
        <strain evidence="2">CGMCC 1.15478</strain>
    </source>
</reference>
<keyword evidence="1" id="KW-0812">Transmembrane</keyword>
<name>A0A916ULK8_9ACTN</name>
<dbReference type="PANTHER" id="PTHR37309:SF1">
    <property type="entry name" value="SLR0284 PROTEIN"/>
    <property type="match status" value="1"/>
</dbReference>
<accession>A0A916ULK8</accession>
<comment type="caution">
    <text evidence="2">The sequence shown here is derived from an EMBL/GenBank/DDBJ whole genome shotgun (WGS) entry which is preliminary data.</text>
</comment>
<dbReference type="AlphaFoldDB" id="A0A916ULK8"/>
<dbReference type="PANTHER" id="PTHR37309">
    <property type="entry name" value="SLR0284 PROTEIN"/>
    <property type="match status" value="1"/>
</dbReference>
<dbReference type="InterPro" id="IPR007165">
    <property type="entry name" value="Phage_holin_4_2"/>
</dbReference>
<sequence>MGMLFLAGLVVNSFAIWLAAEVVAGIGLRLPGESTAANALFVIAIGLVFTLINMLVKPVVKLLTLPLIILTLGLFLLVINALMLMLTSWATSYLDFGLVVSGFWAAFFGAIIIALVNLILGMIIPTKSR</sequence>
<feature type="transmembrane region" description="Helical" evidence="1">
    <location>
        <begin position="67"/>
        <end position="90"/>
    </location>
</feature>
<feature type="transmembrane region" description="Helical" evidence="1">
    <location>
        <begin position="102"/>
        <end position="124"/>
    </location>
</feature>
<evidence type="ECO:0008006" key="4">
    <source>
        <dbReference type="Google" id="ProtNLM"/>
    </source>
</evidence>
<evidence type="ECO:0000313" key="2">
    <source>
        <dbReference type="EMBL" id="GGC76557.1"/>
    </source>
</evidence>
<dbReference type="Pfam" id="PF04020">
    <property type="entry name" value="Phage_holin_4_2"/>
    <property type="match status" value="1"/>
</dbReference>
<protein>
    <recommendedName>
        <fullName evidence="4">Phage holin family protein</fullName>
    </recommendedName>
</protein>
<gene>
    <name evidence="2" type="ORF">GCM10011410_32280</name>
</gene>
<organism evidence="2 3">
    <name type="scientific">Hoyosella rhizosphaerae</name>
    <dbReference type="NCBI Taxonomy" id="1755582"/>
    <lineage>
        <taxon>Bacteria</taxon>
        <taxon>Bacillati</taxon>
        <taxon>Actinomycetota</taxon>
        <taxon>Actinomycetes</taxon>
        <taxon>Mycobacteriales</taxon>
        <taxon>Hoyosellaceae</taxon>
        <taxon>Hoyosella</taxon>
    </lineage>
</organism>
<evidence type="ECO:0000256" key="1">
    <source>
        <dbReference type="SAM" id="Phobius"/>
    </source>
</evidence>